<feature type="domain" description="Polymerase/histidinol phosphatase N-terminal" evidence="1">
    <location>
        <begin position="7"/>
        <end position="72"/>
    </location>
</feature>
<dbReference type="InterPro" id="IPR016195">
    <property type="entry name" value="Pol/histidinol_Pase-like"/>
</dbReference>
<dbReference type="InterPro" id="IPR004013">
    <property type="entry name" value="PHP_dom"/>
</dbReference>
<accession>A0ABV5C8D1</accession>
<dbReference type="Proteomes" id="UP001580430">
    <property type="component" value="Unassembled WGS sequence"/>
</dbReference>
<dbReference type="Gene3D" id="3.20.20.140">
    <property type="entry name" value="Metal-dependent hydrolases"/>
    <property type="match status" value="1"/>
</dbReference>
<evidence type="ECO:0000313" key="2">
    <source>
        <dbReference type="EMBL" id="MFB5763741.1"/>
    </source>
</evidence>
<dbReference type="InterPro" id="IPR003141">
    <property type="entry name" value="Pol/His_phosphatase_N"/>
</dbReference>
<protein>
    <submittedName>
        <fullName evidence="2">CehA/McbA family metallohydrolase</fullName>
    </submittedName>
</protein>
<dbReference type="NCBIfam" id="NF038032">
    <property type="entry name" value="CehA_McbA_metalo"/>
    <property type="match status" value="1"/>
</dbReference>
<dbReference type="Pfam" id="PF02811">
    <property type="entry name" value="PHP"/>
    <property type="match status" value="1"/>
</dbReference>
<comment type="caution">
    <text evidence="2">The sequence shown here is derived from an EMBL/GenBank/DDBJ whole genome shotgun (WGS) entry which is preliminary data.</text>
</comment>
<gene>
    <name evidence="2" type="ORF">ACE5LO_25530</name>
</gene>
<dbReference type="PANTHER" id="PTHR42924:SF3">
    <property type="entry name" value="POLYMERASE_HISTIDINOL PHOSPHATASE N-TERMINAL DOMAIN-CONTAINING PROTEIN"/>
    <property type="match status" value="1"/>
</dbReference>
<organism evidence="2 3">
    <name type="scientific">Paenibacillus medicaginis</name>
    <dbReference type="NCBI Taxonomy" id="1470560"/>
    <lineage>
        <taxon>Bacteria</taxon>
        <taxon>Bacillati</taxon>
        <taxon>Bacillota</taxon>
        <taxon>Bacilli</taxon>
        <taxon>Bacillales</taxon>
        <taxon>Paenibacillaceae</taxon>
        <taxon>Paenibacillus</taxon>
    </lineage>
</organism>
<dbReference type="EMBL" id="JBHIRY010000043">
    <property type="protein sequence ID" value="MFB5763741.1"/>
    <property type="molecule type" value="Genomic_DNA"/>
</dbReference>
<evidence type="ECO:0000259" key="1">
    <source>
        <dbReference type="SMART" id="SM00481"/>
    </source>
</evidence>
<dbReference type="SUPFAM" id="SSF89550">
    <property type="entry name" value="PHP domain-like"/>
    <property type="match status" value="1"/>
</dbReference>
<proteinExistence type="predicted"/>
<reference evidence="2 3" key="1">
    <citation type="submission" date="2024-09" db="EMBL/GenBank/DDBJ databases">
        <title>Paenibacillus zeirhizospherea sp. nov., isolated from surface of the maize (Zea mays) roots in a horticulture field, Hungary.</title>
        <authorList>
            <person name="Marton D."/>
            <person name="Farkas M."/>
            <person name="Bedics A."/>
            <person name="Toth E."/>
            <person name="Tancsics A."/>
            <person name="Boka K."/>
            <person name="Marati G."/>
            <person name="Kriszt B."/>
            <person name="Cserhati M."/>
        </authorList>
    </citation>
    <scope>NUCLEOTIDE SEQUENCE [LARGE SCALE GENOMIC DNA]</scope>
    <source>
        <strain evidence="2 3">JCM 18446</strain>
    </source>
</reference>
<dbReference type="PANTHER" id="PTHR42924">
    <property type="entry name" value="EXONUCLEASE"/>
    <property type="match status" value="1"/>
</dbReference>
<sequence length="353" mass="39001">MMKWIPSELHTHTFHSDGSHSLLELAASAARLGLGCIALTDHNTQSGLAGAEQAERQSGIRIVPGMEWTTFYGHMLTLGIKEFVDWRVLGPEDIHKGIQFVHEQGGIAGLAHPYRIGSPICTGCFWEYNIHDWNDVDFIEVWSTLMPSVKRDSQRAFALWTDLLNQGYRITATSGRDWHGTKSDDPLPAVTYIGVEKADGTSLQVQIVEALRRGRAAVTMGPLLTLSVKTAGDEHEYAMGDCVEWHGKPDPMAMEVTVNVDMDIRREFYELQGDRLRLVLRSGQGVCDEIQIPAETAVYSFTLQAEAASQWVRAELFGCLGNAVTLVAFTNPVYIHAPAVQATAVRSGGRCEF</sequence>
<dbReference type="InterPro" id="IPR052018">
    <property type="entry name" value="PHP_domain"/>
</dbReference>
<keyword evidence="3" id="KW-1185">Reference proteome</keyword>
<dbReference type="SMART" id="SM00481">
    <property type="entry name" value="POLIIIAc"/>
    <property type="match status" value="1"/>
</dbReference>
<evidence type="ECO:0000313" key="3">
    <source>
        <dbReference type="Proteomes" id="UP001580430"/>
    </source>
</evidence>
<dbReference type="RefSeq" id="WP_375522745.1">
    <property type="nucleotide sequence ID" value="NZ_JBHIRY010000043.1"/>
</dbReference>
<name>A0ABV5C8D1_9BACL</name>